<feature type="compositionally biased region" description="Polar residues" evidence="1">
    <location>
        <begin position="217"/>
        <end position="245"/>
    </location>
</feature>
<feature type="compositionally biased region" description="Polar residues" evidence="1">
    <location>
        <begin position="259"/>
        <end position="269"/>
    </location>
</feature>
<evidence type="ECO:0000313" key="3">
    <source>
        <dbReference type="EMBL" id="GMF52986.1"/>
    </source>
</evidence>
<dbReference type="Gene3D" id="2.40.50.40">
    <property type="match status" value="1"/>
</dbReference>
<dbReference type="AlphaFoldDB" id="A0A9W7D223"/>
<evidence type="ECO:0000259" key="2">
    <source>
        <dbReference type="PROSITE" id="PS50013"/>
    </source>
</evidence>
<proteinExistence type="predicted"/>
<reference evidence="3" key="1">
    <citation type="submission" date="2023-04" db="EMBL/GenBank/DDBJ databases">
        <title>Phytophthora fragariaefolia NBRC 109709.</title>
        <authorList>
            <person name="Ichikawa N."/>
            <person name="Sato H."/>
            <person name="Tonouchi N."/>
        </authorList>
    </citation>
    <scope>NUCLEOTIDE SEQUENCE</scope>
    <source>
        <strain evidence="3">NBRC 109709</strain>
    </source>
</reference>
<dbReference type="InterPro" id="IPR016197">
    <property type="entry name" value="Chromo-like_dom_sf"/>
</dbReference>
<dbReference type="InterPro" id="IPR056924">
    <property type="entry name" value="SH3_Tf2-1"/>
</dbReference>
<comment type="caution">
    <text evidence="3">The sequence shown here is derived from an EMBL/GenBank/DDBJ whole genome shotgun (WGS) entry which is preliminary data.</text>
</comment>
<dbReference type="PROSITE" id="PS50013">
    <property type="entry name" value="CHROMO_2"/>
    <property type="match status" value="1"/>
</dbReference>
<dbReference type="SUPFAM" id="SSF54160">
    <property type="entry name" value="Chromo domain-like"/>
    <property type="match status" value="1"/>
</dbReference>
<dbReference type="EMBL" id="BSXT01003196">
    <property type="protein sequence ID" value="GMF52986.1"/>
    <property type="molecule type" value="Genomic_DNA"/>
</dbReference>
<feature type="compositionally biased region" description="Low complexity" evidence="1">
    <location>
        <begin position="180"/>
        <end position="189"/>
    </location>
</feature>
<gene>
    <name evidence="3" type="ORF">Pfra01_002180300</name>
</gene>
<protein>
    <submittedName>
        <fullName evidence="3">Unnamed protein product</fullName>
    </submittedName>
</protein>
<keyword evidence="4" id="KW-1185">Reference proteome</keyword>
<accession>A0A9W7D223</accession>
<name>A0A9W7D223_9STRA</name>
<feature type="domain" description="Chromo" evidence="2">
    <location>
        <begin position="97"/>
        <end position="137"/>
    </location>
</feature>
<dbReference type="OrthoDB" id="118797at2759"/>
<dbReference type="Pfam" id="PF24626">
    <property type="entry name" value="SH3_Tf2-1"/>
    <property type="match status" value="1"/>
</dbReference>
<sequence length="269" mass="29912">MERVKPGLKKKLAYRWHGAFRVKKKVEEFAYELEHPDKSGYRFYPVVHVSQLKKVADFGQRPTAKLVDELSENDRFDFNEELLPEDSWELSDTSDKYEVEAILDDKIPNLTSTSRAQRLFKVKWDGYDEPTWEPLSNHKLTDTEDQRITSGEASLDPKVSSPSRLAEVGALGEQVGGADSAKSTSSSTKRWTRLRSDSAEPKTGNPGWHGRKYTLYGWSSGTRSHQARQGSPTSMSTAASHQSALVGNHGKLAGGANGTDGSKYSSESN</sequence>
<organism evidence="3 4">
    <name type="scientific">Phytophthora fragariaefolia</name>
    <dbReference type="NCBI Taxonomy" id="1490495"/>
    <lineage>
        <taxon>Eukaryota</taxon>
        <taxon>Sar</taxon>
        <taxon>Stramenopiles</taxon>
        <taxon>Oomycota</taxon>
        <taxon>Peronosporomycetes</taxon>
        <taxon>Peronosporales</taxon>
        <taxon>Peronosporaceae</taxon>
        <taxon>Phytophthora</taxon>
    </lineage>
</organism>
<feature type="region of interest" description="Disordered" evidence="1">
    <location>
        <begin position="135"/>
        <end position="269"/>
    </location>
</feature>
<evidence type="ECO:0000256" key="1">
    <source>
        <dbReference type="SAM" id="MobiDB-lite"/>
    </source>
</evidence>
<dbReference type="InterPro" id="IPR000953">
    <property type="entry name" value="Chromo/chromo_shadow_dom"/>
</dbReference>
<evidence type="ECO:0000313" key="4">
    <source>
        <dbReference type="Proteomes" id="UP001165121"/>
    </source>
</evidence>
<dbReference type="Proteomes" id="UP001165121">
    <property type="component" value="Unassembled WGS sequence"/>
</dbReference>